<dbReference type="EMBL" id="PDUU01000006">
    <property type="protein sequence ID" value="PHN97511.1"/>
    <property type="molecule type" value="Genomic_DNA"/>
</dbReference>
<reference evidence="2 3" key="1">
    <citation type="journal article" date="2016" name="Nat. Commun.">
        <title>Microbial interactions lead to rapid micro-scale successions on model marine particles.</title>
        <authorList>
            <person name="Datta M.S."/>
            <person name="Sliwerska E."/>
            <person name="Gore J."/>
            <person name="Polz M.F."/>
            <person name="Cordero O.X."/>
        </authorList>
    </citation>
    <scope>NUCLEOTIDE SEQUENCE [LARGE SCALE GENOMIC DNA]</scope>
    <source>
        <strain evidence="2 3">4G03</strain>
    </source>
</reference>
<reference evidence="2" key="2">
    <citation type="submission" date="2017-10" db="EMBL/GenBank/DDBJ databases">
        <authorList>
            <person name="Enke T.N."/>
            <person name="Cordero O.X."/>
        </authorList>
    </citation>
    <scope>NUCLEOTIDE SEQUENCE</scope>
    <source>
        <strain evidence="2">4G03</strain>
    </source>
</reference>
<dbReference type="Proteomes" id="UP000222163">
    <property type="component" value="Unassembled WGS sequence"/>
</dbReference>
<dbReference type="EMBL" id="JAUYVU010000008">
    <property type="protein sequence ID" value="MDP2542078.1"/>
    <property type="molecule type" value="Genomic_DNA"/>
</dbReference>
<sequence>MKKVYYVFAVWRKKDVKFINNLNTSNKIEIGADSFSIQEGEDYDKFTEYYSKKDTLFYKTKPKEFKIKHATSIFSKEELDEAKYYAVSSIPPYESPSSRYPQPNKRREYVRQVFKGDFYMFSEIYHGVNYKKQIAPFQIKKPKWKKNEVCFNLGLEYEYTCFKKGFYQEVLAPLGLQCMEVLDYKTGKPLEDTVQLIIPTAKSKLLLENSSYDIHPLEETNGVKQYALQILDFFPTFEKEFDFHICYSQEYFYGGFQKIIISKEFCNLLVKHNIIKYTTHQLTPLKNK</sequence>
<gene>
    <name evidence="2" type="ORF">CSC81_07945</name>
    <name evidence="1" type="ORF">Q8W23_11390</name>
</gene>
<dbReference type="AlphaFoldDB" id="A0A2G1BTY0"/>
<evidence type="ECO:0000313" key="2">
    <source>
        <dbReference type="EMBL" id="PHN97511.1"/>
    </source>
</evidence>
<comment type="caution">
    <text evidence="2">The sequence shown here is derived from an EMBL/GenBank/DDBJ whole genome shotgun (WGS) entry which is preliminary data.</text>
</comment>
<reference evidence="1 4" key="3">
    <citation type="submission" date="2023-07" db="EMBL/GenBank/DDBJ databases">
        <title>Genome content predicts the carbon catabolic preferences of heterotrophic bacteria.</title>
        <authorList>
            <person name="Gralka M."/>
        </authorList>
    </citation>
    <scope>NUCLEOTIDE SEQUENCE [LARGE SCALE GENOMIC DNA]</scope>
    <source>
        <strain evidence="1 4">4G03</strain>
    </source>
</reference>
<evidence type="ECO:0000313" key="4">
    <source>
        <dbReference type="Proteomes" id="UP001242342"/>
    </source>
</evidence>
<evidence type="ECO:0000313" key="1">
    <source>
        <dbReference type="EMBL" id="MDP2542078.1"/>
    </source>
</evidence>
<name>A0A2G1BTY0_9FLAO</name>
<organism evidence="2 3">
    <name type="scientific">Tenacibaculum discolor</name>
    <dbReference type="NCBI Taxonomy" id="361581"/>
    <lineage>
        <taxon>Bacteria</taxon>
        <taxon>Pseudomonadati</taxon>
        <taxon>Bacteroidota</taxon>
        <taxon>Flavobacteriia</taxon>
        <taxon>Flavobacteriales</taxon>
        <taxon>Flavobacteriaceae</taxon>
        <taxon>Tenacibaculum</taxon>
    </lineage>
</organism>
<evidence type="ECO:0000313" key="3">
    <source>
        <dbReference type="Proteomes" id="UP000222163"/>
    </source>
</evidence>
<dbReference type="Proteomes" id="UP001242342">
    <property type="component" value="Unassembled WGS sequence"/>
</dbReference>
<accession>A0A2G1BTY0</accession>
<dbReference type="RefSeq" id="WP_099215247.1">
    <property type="nucleotide sequence ID" value="NZ_JAUYVU010000008.1"/>
</dbReference>
<protein>
    <submittedName>
        <fullName evidence="2">Uncharacterized protein</fullName>
    </submittedName>
</protein>
<keyword evidence="4" id="KW-1185">Reference proteome</keyword>
<proteinExistence type="predicted"/>